<name>A0A1G4IGS7_TRYEQ</name>
<gene>
    <name evidence="4" type="ORF">TEOVI_000320200</name>
</gene>
<reference evidence="4" key="1">
    <citation type="submission" date="2016-09" db="EMBL/GenBank/DDBJ databases">
        <authorList>
            <person name="Hebert L."/>
            <person name="Moumen B."/>
        </authorList>
    </citation>
    <scope>NUCLEOTIDE SEQUENCE [LARGE SCALE GENOMIC DNA]</scope>
    <source>
        <strain evidence="4">OVI</strain>
    </source>
</reference>
<dbReference type="Proteomes" id="UP000195570">
    <property type="component" value="Unassembled WGS sequence"/>
</dbReference>
<dbReference type="RefSeq" id="XP_067082254.1">
    <property type="nucleotide sequence ID" value="XM_067226153.1"/>
</dbReference>
<evidence type="ECO:0000313" key="5">
    <source>
        <dbReference type="Proteomes" id="UP000195570"/>
    </source>
</evidence>
<organism evidence="4 5">
    <name type="scientific">Trypanosoma equiperdum</name>
    <dbReference type="NCBI Taxonomy" id="5694"/>
    <lineage>
        <taxon>Eukaryota</taxon>
        <taxon>Discoba</taxon>
        <taxon>Euglenozoa</taxon>
        <taxon>Kinetoplastea</taxon>
        <taxon>Metakinetoplastina</taxon>
        <taxon>Trypanosomatida</taxon>
        <taxon>Trypanosomatidae</taxon>
        <taxon>Trypanosoma</taxon>
    </lineage>
</organism>
<dbReference type="Pfam" id="PF18281">
    <property type="entry name" value="BILBO1_N"/>
    <property type="match status" value="1"/>
</dbReference>
<protein>
    <recommendedName>
        <fullName evidence="3">BILBO1 N-terminal domain-containing protein</fullName>
    </recommendedName>
</protein>
<proteinExistence type="predicted"/>
<sequence>MYPLLVCADLYGEKCNLEVRFPSKPTIEDLQKRIVTVFSTEMDSRRPEGYPEADFSIALVHIYDDKSQQWEKLLSDAQLHEYDQLYVFQPQTRWHMDVQKNLPPPTTPSKDHRTATPHSICKSPQSKGCDNVYSFSQNCEATVTAKTRLEEQRRRERVLREELFRVREETERLEREAALELSRKRLLKWQVMYTSTSHKETSGIYMASMCNYPPLGECLYTVDAPKPVSPGR</sequence>
<comment type="caution">
    <text evidence="4">The sequence shown here is derived from an EMBL/GenBank/DDBJ whole genome shotgun (WGS) entry which is preliminary data.</text>
</comment>
<keyword evidence="1" id="KW-0175">Coiled coil</keyword>
<evidence type="ECO:0000259" key="3">
    <source>
        <dbReference type="Pfam" id="PF18281"/>
    </source>
</evidence>
<dbReference type="Gene3D" id="3.10.20.650">
    <property type="match status" value="1"/>
</dbReference>
<feature type="coiled-coil region" evidence="1">
    <location>
        <begin position="149"/>
        <end position="176"/>
    </location>
</feature>
<evidence type="ECO:0000256" key="2">
    <source>
        <dbReference type="SAM" id="MobiDB-lite"/>
    </source>
</evidence>
<feature type="domain" description="BILBO1 N-terminal" evidence="3">
    <location>
        <begin position="13"/>
        <end position="105"/>
    </location>
</feature>
<dbReference type="VEuPathDB" id="TriTrypDB:TEOVI_000320200"/>
<accession>A0A1G4IGS7</accession>
<evidence type="ECO:0000256" key="1">
    <source>
        <dbReference type="SAM" id="Coils"/>
    </source>
</evidence>
<dbReference type="InterPro" id="IPR040747">
    <property type="entry name" value="BILBO1_N"/>
</dbReference>
<dbReference type="GeneID" id="92377142"/>
<dbReference type="EMBL" id="CZPT02001678">
    <property type="protein sequence ID" value="SCU71621.1"/>
    <property type="molecule type" value="Genomic_DNA"/>
</dbReference>
<dbReference type="FunFam" id="3.10.20.650:FF:000001">
    <property type="entry name" value="Calmodulin-like protein containing EF hand domain"/>
    <property type="match status" value="1"/>
</dbReference>
<dbReference type="AlphaFoldDB" id="A0A1G4IGS7"/>
<keyword evidence="5" id="KW-1185">Reference proteome</keyword>
<evidence type="ECO:0000313" key="4">
    <source>
        <dbReference type="EMBL" id="SCU71621.1"/>
    </source>
</evidence>
<feature type="region of interest" description="Disordered" evidence="2">
    <location>
        <begin position="100"/>
        <end position="121"/>
    </location>
</feature>